<dbReference type="EMBL" id="PCRH01000053">
    <property type="protein sequence ID" value="PIP16993.1"/>
    <property type="molecule type" value="Genomic_DNA"/>
</dbReference>
<sequence length="133" mass="15686">MFQKDPKKLIDFAHNFRSFANAQNWIPRYDKDTDSLAIIPHKLSSDARIRYIDDELAFYLRANGDIEGLFIEYFKNNFIKHHRTKKFQKFNQAITKKEQSSKKDESLLELSKANLKQVLPELERVVQKAVVRG</sequence>
<gene>
    <name evidence="1" type="ORF">COX44_02395</name>
</gene>
<organism evidence="1 2">
    <name type="scientific">Candidatus Portnoybacteria bacterium CG23_combo_of_CG06-09_8_20_14_all_37_13</name>
    <dbReference type="NCBI Taxonomy" id="1974819"/>
    <lineage>
        <taxon>Bacteria</taxon>
        <taxon>Candidatus Portnoyibacteriota</taxon>
    </lineage>
</organism>
<proteinExistence type="predicted"/>
<comment type="caution">
    <text evidence="1">The sequence shown here is derived from an EMBL/GenBank/DDBJ whole genome shotgun (WGS) entry which is preliminary data.</text>
</comment>
<accession>A0A2G9YE32</accession>
<dbReference type="AlphaFoldDB" id="A0A2G9YE32"/>
<evidence type="ECO:0000313" key="1">
    <source>
        <dbReference type="EMBL" id="PIP16993.1"/>
    </source>
</evidence>
<name>A0A2G9YE32_9BACT</name>
<reference evidence="1 2" key="1">
    <citation type="submission" date="2017-09" db="EMBL/GenBank/DDBJ databases">
        <title>Depth-based differentiation of microbial function through sediment-hosted aquifers and enrichment of novel symbionts in the deep terrestrial subsurface.</title>
        <authorList>
            <person name="Probst A.J."/>
            <person name="Ladd B."/>
            <person name="Jarett J.K."/>
            <person name="Geller-Mcgrath D.E."/>
            <person name="Sieber C.M."/>
            <person name="Emerson J.B."/>
            <person name="Anantharaman K."/>
            <person name="Thomas B.C."/>
            <person name="Malmstrom R."/>
            <person name="Stieglmeier M."/>
            <person name="Klingl A."/>
            <person name="Woyke T."/>
            <person name="Ryan C.M."/>
            <person name="Banfield J.F."/>
        </authorList>
    </citation>
    <scope>NUCLEOTIDE SEQUENCE [LARGE SCALE GENOMIC DNA]</scope>
    <source>
        <strain evidence="1">CG23_combo_of_CG06-09_8_20_14_all_37_13</strain>
    </source>
</reference>
<dbReference type="Proteomes" id="UP000231480">
    <property type="component" value="Unassembled WGS sequence"/>
</dbReference>
<evidence type="ECO:0000313" key="2">
    <source>
        <dbReference type="Proteomes" id="UP000231480"/>
    </source>
</evidence>
<protein>
    <submittedName>
        <fullName evidence="1">Uncharacterized protein</fullName>
    </submittedName>
</protein>